<accession>A0A1H8VSU2</accession>
<evidence type="ECO:0000313" key="2">
    <source>
        <dbReference type="EMBL" id="SEP18297.1"/>
    </source>
</evidence>
<name>A0A1H8VSU2_9EURY</name>
<proteinExistence type="predicted"/>
<gene>
    <name evidence="2" type="ORF">SAMN04487948_11931</name>
</gene>
<evidence type="ECO:0000313" key="3">
    <source>
        <dbReference type="Proteomes" id="UP000199126"/>
    </source>
</evidence>
<dbReference type="RefSeq" id="WP_089827308.1">
    <property type="nucleotide sequence ID" value="NZ_FODV01000019.1"/>
</dbReference>
<dbReference type="SUPFAM" id="SSF52402">
    <property type="entry name" value="Adenine nucleotide alpha hydrolases-like"/>
    <property type="match status" value="1"/>
</dbReference>
<feature type="domain" description="UspA" evidence="1">
    <location>
        <begin position="109"/>
        <end position="233"/>
    </location>
</feature>
<dbReference type="Proteomes" id="UP000199126">
    <property type="component" value="Unassembled WGS sequence"/>
</dbReference>
<dbReference type="InterPro" id="IPR006016">
    <property type="entry name" value="UspA"/>
</dbReference>
<sequence>MTDRPPILVPIRVLEGESIPEGVPDLLAHAHVVLLGYHVIPEQTAAGQARMQFEERATNRLDEYEVIFEKAGATVERRLVFTHDGQKTINRTIHEHDCVAVLVPNATGMVEDVLVAVRGTVGVDRLAHVVAGVFGAMDVSITLYHVAENEETDEDIGTLLDGMVDRLADLGIDASTVERRVERAQDPFDAITDAAEAFDVVVMGETDPSLATFVFGMPADQVSDRFLGPVLVVQREPAPDEENE</sequence>
<dbReference type="OrthoDB" id="157328at2157"/>
<dbReference type="EMBL" id="FODV01000019">
    <property type="protein sequence ID" value="SEP18297.1"/>
    <property type="molecule type" value="Genomic_DNA"/>
</dbReference>
<reference evidence="3" key="1">
    <citation type="submission" date="2016-10" db="EMBL/GenBank/DDBJ databases">
        <authorList>
            <person name="Varghese N."/>
            <person name="Submissions S."/>
        </authorList>
    </citation>
    <scope>NUCLEOTIDE SEQUENCE [LARGE SCALE GENOMIC DNA]</scope>
    <source>
        <strain evidence="3">CGMCC 1.10121</strain>
    </source>
</reference>
<dbReference type="Gene3D" id="3.40.50.12370">
    <property type="match status" value="1"/>
</dbReference>
<protein>
    <submittedName>
        <fullName evidence="2">Universal stress protein family protein</fullName>
    </submittedName>
</protein>
<dbReference type="Pfam" id="PF00582">
    <property type="entry name" value="Usp"/>
    <property type="match status" value="1"/>
</dbReference>
<dbReference type="AlphaFoldDB" id="A0A1H8VSU2"/>
<organism evidence="2 3">
    <name type="scientific">Halogranum amylolyticum</name>
    <dbReference type="NCBI Taxonomy" id="660520"/>
    <lineage>
        <taxon>Archaea</taxon>
        <taxon>Methanobacteriati</taxon>
        <taxon>Methanobacteriota</taxon>
        <taxon>Stenosarchaea group</taxon>
        <taxon>Halobacteria</taxon>
        <taxon>Halobacteriales</taxon>
        <taxon>Haloferacaceae</taxon>
    </lineage>
</organism>
<evidence type="ECO:0000259" key="1">
    <source>
        <dbReference type="Pfam" id="PF00582"/>
    </source>
</evidence>
<keyword evidence="3" id="KW-1185">Reference proteome</keyword>